<organism evidence="2 3">
    <name type="scientific">Grimontia marina</name>
    <dbReference type="NCBI Taxonomy" id="646534"/>
    <lineage>
        <taxon>Bacteria</taxon>
        <taxon>Pseudomonadati</taxon>
        <taxon>Pseudomonadota</taxon>
        <taxon>Gammaproteobacteria</taxon>
        <taxon>Vibrionales</taxon>
        <taxon>Vibrionaceae</taxon>
        <taxon>Grimontia</taxon>
    </lineage>
</organism>
<accession>A0A128EU00</accession>
<dbReference type="RefSeq" id="WP_062704819.1">
    <property type="nucleotide sequence ID" value="NZ_CAWRCI010000001.1"/>
</dbReference>
<keyword evidence="3" id="KW-1185">Reference proteome</keyword>
<feature type="transmembrane region" description="Helical" evidence="1">
    <location>
        <begin position="17"/>
        <end position="35"/>
    </location>
</feature>
<evidence type="ECO:0000256" key="1">
    <source>
        <dbReference type="SAM" id="Phobius"/>
    </source>
</evidence>
<dbReference type="OrthoDB" id="5916028at2"/>
<protein>
    <submittedName>
        <fullName evidence="2">Transmembrane regulatory protein ToxS</fullName>
    </submittedName>
</protein>
<evidence type="ECO:0000313" key="2">
    <source>
        <dbReference type="EMBL" id="CZF77446.1"/>
    </source>
</evidence>
<keyword evidence="1 2" id="KW-0812">Transmembrane</keyword>
<dbReference type="Pfam" id="PF17323">
    <property type="entry name" value="ToxS"/>
    <property type="match status" value="1"/>
</dbReference>
<proteinExistence type="predicted"/>
<keyword evidence="1" id="KW-1133">Transmembrane helix</keyword>
<dbReference type="EMBL" id="FIZY01000001">
    <property type="protein sequence ID" value="CZF77446.1"/>
    <property type="molecule type" value="Genomic_DNA"/>
</dbReference>
<dbReference type="Proteomes" id="UP000073601">
    <property type="component" value="Unassembled WGS sequence"/>
</dbReference>
<evidence type="ECO:0000313" key="3">
    <source>
        <dbReference type="Proteomes" id="UP000073601"/>
    </source>
</evidence>
<sequence>MSISHHAPKRRDQIKRFGPFVLLLVSFVSSLWVFLGEDMRTSNLLLSKEWKSRTINHIEESQYREVTGLTATEQQSNMVFLPNNTYSRDTQIVLKNEKQNTQVVMSVSESGEWEISGGYLKLKLGSIKDVTTGDTTEFSEEDLTLVRTFYRLGAEKVRRIDVLNDGSLLLTSLNHGSLVLYSKS</sequence>
<dbReference type="AlphaFoldDB" id="A0A128EU00"/>
<gene>
    <name evidence="2" type="primary">toxS</name>
    <name evidence="2" type="ORF">GMA8713_00175</name>
</gene>
<reference evidence="3" key="1">
    <citation type="submission" date="2016-02" db="EMBL/GenBank/DDBJ databases">
        <authorList>
            <person name="Rodrigo-Torres Lidia"/>
            <person name="Arahal R.David."/>
        </authorList>
    </citation>
    <scope>NUCLEOTIDE SEQUENCE [LARGE SCALE GENOMIC DNA]</scope>
    <source>
        <strain evidence="3">CECT 8713</strain>
    </source>
</reference>
<keyword evidence="1" id="KW-0472">Membrane</keyword>
<name>A0A128EU00_9GAMM</name>
<dbReference type="InterPro" id="IPR035288">
    <property type="entry name" value="ToxS"/>
</dbReference>
<dbReference type="GO" id="GO:0016020">
    <property type="term" value="C:membrane"/>
    <property type="evidence" value="ECO:0007669"/>
    <property type="project" value="InterPro"/>
</dbReference>